<dbReference type="EMBL" id="JBHTKI010000022">
    <property type="protein sequence ID" value="MFD1032643.1"/>
    <property type="molecule type" value="Genomic_DNA"/>
</dbReference>
<name>A0ABW3LGM1_9BACL</name>
<dbReference type="InterPro" id="IPR000182">
    <property type="entry name" value="GNAT_dom"/>
</dbReference>
<proteinExistence type="predicted"/>
<dbReference type="Gene3D" id="3.40.630.30">
    <property type="match status" value="1"/>
</dbReference>
<dbReference type="RefSeq" id="WP_144838581.1">
    <property type="nucleotide sequence ID" value="NZ_JBHTKI010000022.1"/>
</dbReference>
<keyword evidence="2" id="KW-0808">Transferase</keyword>
<protein>
    <submittedName>
        <fullName evidence="2">GNAT family N-acetyltransferase</fullName>
        <ecNumber evidence="2">2.3.-.-</ecNumber>
    </submittedName>
</protein>
<dbReference type="EC" id="2.3.-.-" evidence="2"/>
<reference evidence="3" key="1">
    <citation type="journal article" date="2019" name="Int. J. Syst. Evol. Microbiol.">
        <title>The Global Catalogue of Microorganisms (GCM) 10K type strain sequencing project: providing services to taxonomists for standard genome sequencing and annotation.</title>
        <authorList>
            <consortium name="The Broad Institute Genomics Platform"/>
            <consortium name="The Broad Institute Genome Sequencing Center for Infectious Disease"/>
            <person name="Wu L."/>
            <person name="Ma J."/>
        </authorList>
    </citation>
    <scope>NUCLEOTIDE SEQUENCE [LARGE SCALE GENOMIC DNA]</scope>
    <source>
        <strain evidence="3">CCUG 56756</strain>
    </source>
</reference>
<dbReference type="PANTHER" id="PTHR43072:SF60">
    <property type="entry name" value="L-2,4-DIAMINOBUTYRIC ACID ACETYLTRANSFERASE"/>
    <property type="match status" value="1"/>
</dbReference>
<dbReference type="Pfam" id="PF00583">
    <property type="entry name" value="Acetyltransf_1"/>
    <property type="match status" value="1"/>
</dbReference>
<dbReference type="CDD" id="cd04301">
    <property type="entry name" value="NAT_SF"/>
    <property type="match status" value="1"/>
</dbReference>
<organism evidence="2 3">
    <name type="scientific">Metaplanococcus flavidus</name>
    <dbReference type="NCBI Taxonomy" id="569883"/>
    <lineage>
        <taxon>Bacteria</taxon>
        <taxon>Bacillati</taxon>
        <taxon>Bacillota</taxon>
        <taxon>Bacilli</taxon>
        <taxon>Bacillales</taxon>
        <taxon>Caryophanaceae</taxon>
        <taxon>Metaplanococcus</taxon>
    </lineage>
</organism>
<accession>A0ABW3LGM1</accession>
<comment type="caution">
    <text evidence="2">The sequence shown here is derived from an EMBL/GenBank/DDBJ whole genome shotgun (WGS) entry which is preliminary data.</text>
</comment>
<evidence type="ECO:0000259" key="1">
    <source>
        <dbReference type="PROSITE" id="PS51186"/>
    </source>
</evidence>
<dbReference type="PROSITE" id="PS51186">
    <property type="entry name" value="GNAT"/>
    <property type="match status" value="1"/>
</dbReference>
<dbReference type="PANTHER" id="PTHR43072">
    <property type="entry name" value="N-ACETYLTRANSFERASE"/>
    <property type="match status" value="1"/>
</dbReference>
<gene>
    <name evidence="2" type="ORF">ACFQ1X_14475</name>
</gene>
<feature type="domain" description="N-acetyltransferase" evidence="1">
    <location>
        <begin position="1"/>
        <end position="133"/>
    </location>
</feature>
<dbReference type="GO" id="GO:0016746">
    <property type="term" value="F:acyltransferase activity"/>
    <property type="evidence" value="ECO:0007669"/>
    <property type="project" value="UniProtKB-KW"/>
</dbReference>
<evidence type="ECO:0000313" key="2">
    <source>
        <dbReference type="EMBL" id="MFD1032643.1"/>
    </source>
</evidence>
<sequence>MVPLFDAYRQFYNQPGNAEAAQQFLEERVSKEESVIFMAKVDGEAAGFVQLYPTFSSIALQRAFILNDLYVDEKFRKQGIGRSLLDKCYAYCVEGNARFITLETAKDNHQAQKLYEQMGMQQDEMLHYSKYWG</sequence>
<dbReference type="SUPFAM" id="SSF55729">
    <property type="entry name" value="Acyl-CoA N-acyltransferases (Nat)"/>
    <property type="match status" value="1"/>
</dbReference>
<keyword evidence="2" id="KW-0012">Acyltransferase</keyword>
<dbReference type="Proteomes" id="UP001597109">
    <property type="component" value="Unassembled WGS sequence"/>
</dbReference>
<keyword evidence="3" id="KW-1185">Reference proteome</keyword>
<evidence type="ECO:0000313" key="3">
    <source>
        <dbReference type="Proteomes" id="UP001597109"/>
    </source>
</evidence>
<dbReference type="InterPro" id="IPR016181">
    <property type="entry name" value="Acyl_CoA_acyltransferase"/>
</dbReference>